<dbReference type="GO" id="GO:0000974">
    <property type="term" value="C:Prp19 complex"/>
    <property type="evidence" value="ECO:0000318"/>
    <property type="project" value="GO_Central"/>
</dbReference>
<dbReference type="InterPro" id="IPR003107">
    <property type="entry name" value="HAT"/>
</dbReference>
<evidence type="ECO:0000256" key="6">
    <source>
        <dbReference type="ARBA" id="ARBA00023242"/>
    </source>
</evidence>
<evidence type="ECO:0000256" key="4">
    <source>
        <dbReference type="ARBA" id="ARBA00022737"/>
    </source>
</evidence>
<evidence type="ECO:0000256" key="2">
    <source>
        <dbReference type="ARBA" id="ARBA00008644"/>
    </source>
</evidence>
<keyword evidence="3" id="KW-0507">mRNA processing</keyword>
<proteinExistence type="inferred from homology"/>
<evidence type="ECO:0000256" key="3">
    <source>
        <dbReference type="ARBA" id="ARBA00022664"/>
    </source>
</evidence>
<dbReference type="STRING" id="3760.M5WS87"/>
<dbReference type="AlphaFoldDB" id="M5WS87"/>
<dbReference type="Pfam" id="PF23240">
    <property type="entry name" value="HAT_PRP39_N"/>
    <property type="match status" value="1"/>
</dbReference>
<keyword evidence="8" id="KW-1185">Reference proteome</keyword>
<comment type="subcellular location">
    <subcellularLocation>
        <location evidence="1">Nucleus</location>
    </subcellularLocation>
</comment>
<evidence type="ECO:0008006" key="9">
    <source>
        <dbReference type="Google" id="ProtNLM"/>
    </source>
</evidence>
<accession>M5WS87</accession>
<dbReference type="Gramene" id="ONI01456">
    <property type="protein sequence ID" value="ONI01456"/>
    <property type="gene ID" value="PRUPE_6G140700"/>
</dbReference>
<evidence type="ECO:0000256" key="1">
    <source>
        <dbReference type="ARBA" id="ARBA00004123"/>
    </source>
</evidence>
<keyword evidence="6" id="KW-0539">Nucleus</keyword>
<dbReference type="GO" id="GO:0071007">
    <property type="term" value="C:U2-type catalytic step 2 spliceosome"/>
    <property type="evidence" value="ECO:0000318"/>
    <property type="project" value="GO_Central"/>
</dbReference>
<dbReference type="SUPFAM" id="SSF48452">
    <property type="entry name" value="TPR-like"/>
    <property type="match status" value="1"/>
</dbReference>
<protein>
    <recommendedName>
        <fullName evidence="9">Suppressor of forked domain-containing protein</fullName>
    </recommendedName>
</protein>
<reference evidence="7 8" key="1">
    <citation type="journal article" date="2013" name="Nat. Genet.">
        <title>The high-quality draft genome of peach (Prunus persica) identifies unique patterns of genetic diversity, domestication and genome evolution.</title>
        <authorList>
            <consortium name="International Peach Genome Initiative"/>
            <person name="Verde I."/>
            <person name="Abbott A.G."/>
            <person name="Scalabrin S."/>
            <person name="Jung S."/>
            <person name="Shu S."/>
            <person name="Marroni F."/>
            <person name="Zhebentyayeva T."/>
            <person name="Dettori M.T."/>
            <person name="Grimwood J."/>
            <person name="Cattonaro F."/>
            <person name="Zuccolo A."/>
            <person name="Rossini L."/>
            <person name="Jenkins J."/>
            <person name="Vendramin E."/>
            <person name="Meisel L.A."/>
            <person name="Decroocq V."/>
            <person name="Sosinski B."/>
            <person name="Prochnik S."/>
            <person name="Mitros T."/>
            <person name="Policriti A."/>
            <person name="Cipriani G."/>
            <person name="Dondini L."/>
            <person name="Ficklin S."/>
            <person name="Goodstein D.M."/>
            <person name="Xuan P."/>
            <person name="Del Fabbro C."/>
            <person name="Aramini V."/>
            <person name="Copetti D."/>
            <person name="Gonzalez S."/>
            <person name="Horner D.S."/>
            <person name="Falchi R."/>
            <person name="Lucas S."/>
            <person name="Mica E."/>
            <person name="Maldonado J."/>
            <person name="Lazzari B."/>
            <person name="Bielenberg D."/>
            <person name="Pirona R."/>
            <person name="Miculan M."/>
            <person name="Barakat A."/>
            <person name="Testolin R."/>
            <person name="Stella A."/>
            <person name="Tartarini S."/>
            <person name="Tonutti P."/>
            <person name="Arus P."/>
            <person name="Orellana A."/>
            <person name="Wells C."/>
            <person name="Main D."/>
            <person name="Vizzotto G."/>
            <person name="Silva H."/>
            <person name="Salamini F."/>
            <person name="Schmutz J."/>
            <person name="Morgante M."/>
            <person name="Rokhsar D.S."/>
        </authorList>
    </citation>
    <scope>NUCLEOTIDE SEQUENCE [LARGE SCALE GENOMIC DNA]</scope>
    <source>
        <strain evidence="8">cv. Nemared</strain>
    </source>
</reference>
<dbReference type="GO" id="GO:0000398">
    <property type="term" value="P:mRNA splicing, via spliceosome"/>
    <property type="evidence" value="ECO:0000318"/>
    <property type="project" value="GO_Central"/>
</dbReference>
<dbReference type="PANTHER" id="PTHR11246">
    <property type="entry name" value="PRE-MRNA SPLICING FACTOR"/>
    <property type="match status" value="1"/>
</dbReference>
<dbReference type="SMART" id="SM00386">
    <property type="entry name" value="HAT"/>
    <property type="match status" value="4"/>
</dbReference>
<evidence type="ECO:0000313" key="7">
    <source>
        <dbReference type="EMBL" id="ONI01456.1"/>
    </source>
</evidence>
<dbReference type="InterPro" id="IPR045075">
    <property type="entry name" value="Syf1-like"/>
</dbReference>
<dbReference type="HOGENOM" id="CLU_761625_0_0_1"/>
<evidence type="ECO:0000313" key="8">
    <source>
        <dbReference type="Proteomes" id="UP000006882"/>
    </source>
</evidence>
<dbReference type="GO" id="GO:0000245">
    <property type="term" value="P:spliceosomal complex assembly"/>
    <property type="evidence" value="ECO:0000318"/>
    <property type="project" value="GO_Central"/>
</dbReference>
<dbReference type="PANTHER" id="PTHR11246:SF3">
    <property type="entry name" value="CROOKED NECK-LIKE PROTEIN 1"/>
    <property type="match status" value="1"/>
</dbReference>
<evidence type="ECO:0000256" key="5">
    <source>
        <dbReference type="ARBA" id="ARBA00023187"/>
    </source>
</evidence>
<keyword evidence="4" id="KW-0677">Repeat</keyword>
<dbReference type="InterPro" id="IPR011990">
    <property type="entry name" value="TPR-like_helical_dom_sf"/>
</dbReference>
<dbReference type="eggNOG" id="KOG1915">
    <property type="taxonomic scope" value="Eukaryota"/>
</dbReference>
<gene>
    <name evidence="7" type="ORF">PRUPE_6G140700</name>
</gene>
<keyword evidence="5" id="KW-0508">mRNA splicing</keyword>
<organism evidence="7 8">
    <name type="scientific">Prunus persica</name>
    <name type="common">Peach</name>
    <name type="synonym">Amygdalus persica</name>
    <dbReference type="NCBI Taxonomy" id="3760"/>
    <lineage>
        <taxon>Eukaryota</taxon>
        <taxon>Viridiplantae</taxon>
        <taxon>Streptophyta</taxon>
        <taxon>Embryophyta</taxon>
        <taxon>Tracheophyta</taxon>
        <taxon>Spermatophyta</taxon>
        <taxon>Magnoliopsida</taxon>
        <taxon>eudicotyledons</taxon>
        <taxon>Gunneridae</taxon>
        <taxon>Pentapetalae</taxon>
        <taxon>rosids</taxon>
        <taxon>fabids</taxon>
        <taxon>Rosales</taxon>
        <taxon>Rosaceae</taxon>
        <taxon>Amygdaloideae</taxon>
        <taxon>Amygdaleae</taxon>
        <taxon>Prunus</taxon>
    </lineage>
</organism>
<sequence length="364" mass="42276">MVYDVERQNRDWTKLRYELEVGINPLNCDSWSRYIRLEEDSALALAHNHRIRELYSRALAHVPPLCKLLWKRYVDLWIDYAWYEEFVAPGGDLFSFVKAWLHATQFEIRQLNLEGARKILGASRDCALKAAIFDKYIEMELTLGNVDRCRKLYENYLDWSPRNSNTWVKYAELEKTLGEEERARGIFEIALGQSQLNKPGLLWKDSLVAQEREEQCACIQRCRGVFERAVQYLDMNKLKVERLMLLKEWLIMEASFGDMGDVSLVKAKFPINSMRRGRGLASTLPSPLHLRCSHQYLSRKFETRVPYAKSPNLSVSPFPDISPQICNQPYFASQSTHSSYLSIPSFTQIVYLRPEFIAGKGPAD</sequence>
<dbReference type="Proteomes" id="UP000006882">
    <property type="component" value="Chromosome G6"/>
</dbReference>
<dbReference type="EMBL" id="CM007656">
    <property type="protein sequence ID" value="ONI01456.1"/>
    <property type="molecule type" value="Genomic_DNA"/>
</dbReference>
<comment type="similarity">
    <text evidence="2">Belongs to the crooked-neck family.</text>
</comment>
<name>M5WS87_PRUPE</name>
<dbReference type="Gene3D" id="1.25.40.10">
    <property type="entry name" value="Tetratricopeptide repeat domain"/>
    <property type="match status" value="1"/>
</dbReference>
<dbReference type="GO" id="GO:0071014">
    <property type="term" value="C:post-mRNA release spliceosomal complex"/>
    <property type="evidence" value="ECO:0000318"/>
    <property type="project" value="GO_Central"/>
</dbReference>